<dbReference type="Gramene" id="CDF40353">
    <property type="protein sequence ID" value="CDF40353"/>
    <property type="gene ID" value="CHC_T00000720001"/>
</dbReference>
<dbReference type="GeneID" id="17318363"/>
<keyword evidence="3" id="KW-1185">Reference proteome</keyword>
<name>R7QRH7_CHOCR</name>
<evidence type="ECO:0000313" key="3">
    <source>
        <dbReference type="Proteomes" id="UP000012073"/>
    </source>
</evidence>
<dbReference type="KEGG" id="ccp:CHC_T00000720001"/>
<evidence type="ECO:0000256" key="1">
    <source>
        <dbReference type="SAM" id="MobiDB-lite"/>
    </source>
</evidence>
<dbReference type="AlphaFoldDB" id="R7QRH7"/>
<reference evidence="3" key="1">
    <citation type="journal article" date="2013" name="Proc. Natl. Acad. Sci. U.S.A.">
        <title>Genome structure and metabolic features in the red seaweed Chondrus crispus shed light on evolution of the Archaeplastida.</title>
        <authorList>
            <person name="Collen J."/>
            <person name="Porcel B."/>
            <person name="Carre W."/>
            <person name="Ball S.G."/>
            <person name="Chaparro C."/>
            <person name="Tonon T."/>
            <person name="Barbeyron T."/>
            <person name="Michel G."/>
            <person name="Noel B."/>
            <person name="Valentin K."/>
            <person name="Elias M."/>
            <person name="Artiguenave F."/>
            <person name="Arun A."/>
            <person name="Aury J.M."/>
            <person name="Barbosa-Neto J.F."/>
            <person name="Bothwell J.H."/>
            <person name="Bouget F.Y."/>
            <person name="Brillet L."/>
            <person name="Cabello-Hurtado F."/>
            <person name="Capella-Gutierrez S."/>
            <person name="Charrier B."/>
            <person name="Cladiere L."/>
            <person name="Cock J.M."/>
            <person name="Coelho S.M."/>
            <person name="Colleoni C."/>
            <person name="Czjzek M."/>
            <person name="Da Silva C."/>
            <person name="Delage L."/>
            <person name="Denoeud F."/>
            <person name="Deschamps P."/>
            <person name="Dittami S.M."/>
            <person name="Gabaldon T."/>
            <person name="Gachon C.M."/>
            <person name="Groisillier A."/>
            <person name="Herve C."/>
            <person name="Jabbari K."/>
            <person name="Katinka M."/>
            <person name="Kloareg B."/>
            <person name="Kowalczyk N."/>
            <person name="Labadie K."/>
            <person name="Leblanc C."/>
            <person name="Lopez P.J."/>
            <person name="McLachlan D.H."/>
            <person name="Meslet-Cladiere L."/>
            <person name="Moustafa A."/>
            <person name="Nehr Z."/>
            <person name="Nyvall Collen P."/>
            <person name="Panaud O."/>
            <person name="Partensky F."/>
            <person name="Poulain J."/>
            <person name="Rensing S.A."/>
            <person name="Rousvoal S."/>
            <person name="Samson G."/>
            <person name="Symeonidi A."/>
            <person name="Weissenbach J."/>
            <person name="Zambounis A."/>
            <person name="Wincker P."/>
            <person name="Boyen C."/>
        </authorList>
    </citation>
    <scope>NUCLEOTIDE SEQUENCE [LARGE SCALE GENOMIC DNA]</scope>
    <source>
        <strain evidence="3">cv. Stackhouse</strain>
    </source>
</reference>
<dbReference type="RefSeq" id="XP_005710647.1">
    <property type="nucleotide sequence ID" value="XM_005710590.1"/>
</dbReference>
<accession>R7QRH7</accession>
<organism evidence="2 3">
    <name type="scientific">Chondrus crispus</name>
    <name type="common">Carrageen Irish moss</name>
    <name type="synonym">Polymorpha crispa</name>
    <dbReference type="NCBI Taxonomy" id="2769"/>
    <lineage>
        <taxon>Eukaryota</taxon>
        <taxon>Rhodophyta</taxon>
        <taxon>Florideophyceae</taxon>
        <taxon>Rhodymeniophycidae</taxon>
        <taxon>Gigartinales</taxon>
        <taxon>Gigartinaceae</taxon>
        <taxon>Chondrus</taxon>
    </lineage>
</organism>
<sequence length="515" mass="55919">MPSGRVADSAPFVAEFDAQGAFLNVRDFPGFGHRVAALVCHRVANKSVLVLVTTADKASHVYDAVDSPPQKAGLVLALLDVASLNAQLVRPLSTGDRLVADVFWDFAHVHAEDSLFLVVKRQTVTNWVHTFVPTVFKIDVASLRPVAEPRALPNDLQNHVALYPDEKGIFLAYVSRVLNREGIVVRRLATNLTDLNWDAAETPVFRRPIEMDAQYTRSIRSDVADMLVAEQGQVHVLLHTAEIIDPNQTDTNDHRKLSNGRPALLVLTNAQAVANISQSVTNNQWQPHAMAVDTNRFYIVGEHRGLIGSDPDAAPSMLLTSVERPALPTPSPSPSPGANDGVAPDPAKGSGSGASDGPGAASNETCVGASTAIGGRAFKKLLEEDARLRLQRHPLFELRAWLGLAPVTVPMLCLSWRNATESESGTLCATAGHVLRWHGKPVFMHELCRAVGHCRQRQDEPLNFKGACGVDVVAHKFLAVTMHASRGQGVDAREVVRDECAQMQKTPLRWLVSTL</sequence>
<evidence type="ECO:0000313" key="2">
    <source>
        <dbReference type="EMBL" id="CDF40353.1"/>
    </source>
</evidence>
<dbReference type="EMBL" id="HG002158">
    <property type="protein sequence ID" value="CDF40353.1"/>
    <property type="molecule type" value="Genomic_DNA"/>
</dbReference>
<dbReference type="Proteomes" id="UP000012073">
    <property type="component" value="Unassembled WGS sequence"/>
</dbReference>
<protein>
    <submittedName>
        <fullName evidence="2">Uncharacterized protein</fullName>
    </submittedName>
</protein>
<proteinExistence type="predicted"/>
<gene>
    <name evidence="2" type="ORF">CHC_T00000720001</name>
</gene>
<feature type="region of interest" description="Disordered" evidence="1">
    <location>
        <begin position="323"/>
        <end position="363"/>
    </location>
</feature>